<comment type="caution">
    <text evidence="8">Lacks conserved residue(s) required for the propagation of feature annotation.</text>
</comment>
<sequence length="435" mass="48950">DAEMAIFGEAAPFLRKSEKERIEAQNRPFDAKSACFVVDEKQMYVKGTIQSREGGKVTVKINDDTTVTVKDDEVFPMNPPKFDKIEDMAMYSPEVVSGYRGKKRQEAPPHIFSISDNAYQFMLTDRTNQSVLITGESGAGKTVNTKRVIQYFATIAVTGDKKKDQQPGKMQGTLEDQIIQANPLLEAFGNAKTVRNDNSSRFGKFIRIHFGTTGKLASADIETYLLEKSRVTFQLSSERSYHIFYQILSNKKPELIDLLLISTNPYDFSYVSQGEVTVASIDDSEELLATDNAMDILGFNSDEKMGMYKLTGAVMHYGNMKFKQKQREEQAEPDGTEVADKAGYLMGLNSADLLKALCYPRVKVGNEYVTKGQSVQQVYNSVGALAKSVYEKMFLWMVTRINQQLDTKQPRQYFIGVLDIAGFEIFDVSYSRYAC</sequence>
<keyword evidence="6 8" id="KW-0505">Motor protein</keyword>
<dbReference type="GO" id="GO:0051015">
    <property type="term" value="F:actin filament binding"/>
    <property type="evidence" value="ECO:0007669"/>
    <property type="project" value="InterPro"/>
</dbReference>
<evidence type="ECO:0000256" key="7">
    <source>
        <dbReference type="ARBA" id="ARBA00023203"/>
    </source>
</evidence>
<dbReference type="Gene3D" id="3.40.850.10">
    <property type="entry name" value="Kinesin motor domain"/>
    <property type="match status" value="1"/>
</dbReference>
<evidence type="ECO:0000256" key="3">
    <source>
        <dbReference type="ARBA" id="ARBA00022840"/>
    </source>
</evidence>
<keyword evidence="5 8" id="KW-0518">Myosin</keyword>
<dbReference type="Pfam" id="PF02736">
    <property type="entry name" value="Myosin_N"/>
    <property type="match status" value="1"/>
</dbReference>
<feature type="domain" description="Myosin motor" evidence="9">
    <location>
        <begin position="91"/>
        <end position="435"/>
    </location>
</feature>
<organism evidence="11 12">
    <name type="scientific">Oreotrochilus melanogaster</name>
    <dbReference type="NCBI Taxonomy" id="689266"/>
    <lineage>
        <taxon>Eukaryota</taxon>
        <taxon>Metazoa</taxon>
        <taxon>Chordata</taxon>
        <taxon>Craniata</taxon>
        <taxon>Vertebrata</taxon>
        <taxon>Euteleostomi</taxon>
        <taxon>Archelosauria</taxon>
        <taxon>Archosauria</taxon>
        <taxon>Dinosauria</taxon>
        <taxon>Saurischia</taxon>
        <taxon>Theropoda</taxon>
        <taxon>Coelurosauria</taxon>
        <taxon>Aves</taxon>
        <taxon>Neognathae</taxon>
        <taxon>Neoaves</taxon>
        <taxon>Strisores</taxon>
        <taxon>Apodiformes</taxon>
        <taxon>Trochilidae</taxon>
        <taxon>Oreotrochilus</taxon>
    </lineage>
</organism>
<evidence type="ECO:0000313" key="11">
    <source>
        <dbReference type="EMBL" id="NXU78692.1"/>
    </source>
</evidence>
<dbReference type="InterPro" id="IPR004009">
    <property type="entry name" value="SH3_Myosin"/>
</dbReference>
<dbReference type="FunFam" id="1.20.120.720:FF:000001">
    <property type="entry name" value="Myosin heavy chain, muscle"/>
    <property type="match status" value="1"/>
</dbReference>
<dbReference type="FunFam" id="3.40.850.10:FF:000115">
    <property type="entry name" value="Myosin heavy polypeptide 6"/>
    <property type="match status" value="1"/>
</dbReference>
<dbReference type="PROSITE" id="PS51456">
    <property type="entry name" value="MYOSIN_MOTOR"/>
    <property type="match status" value="1"/>
</dbReference>
<dbReference type="OrthoDB" id="312459at2759"/>
<evidence type="ECO:0000256" key="4">
    <source>
        <dbReference type="ARBA" id="ARBA00023054"/>
    </source>
</evidence>
<name>A0A7L3NJG0_9AVES</name>
<keyword evidence="3 8" id="KW-0067">ATP-binding</keyword>
<evidence type="ECO:0000259" key="10">
    <source>
        <dbReference type="PROSITE" id="PS51844"/>
    </source>
</evidence>
<dbReference type="EMBL" id="VZUB01029297">
    <property type="protein sequence ID" value="NXU78692.1"/>
    <property type="molecule type" value="Genomic_DNA"/>
</dbReference>
<protein>
    <submittedName>
        <fullName evidence="11">MYH13 protein</fullName>
    </submittedName>
</protein>
<dbReference type="GO" id="GO:0000146">
    <property type="term" value="F:microfilament motor activity"/>
    <property type="evidence" value="ECO:0007669"/>
    <property type="project" value="TreeGrafter"/>
</dbReference>
<dbReference type="AlphaFoldDB" id="A0A7L3NJG0"/>
<dbReference type="Gene3D" id="2.30.30.360">
    <property type="entry name" value="Myosin S1 fragment, N-terminal"/>
    <property type="match status" value="1"/>
</dbReference>
<evidence type="ECO:0000256" key="6">
    <source>
        <dbReference type="ARBA" id="ARBA00023175"/>
    </source>
</evidence>
<dbReference type="InterPro" id="IPR001609">
    <property type="entry name" value="Myosin_head_motor_dom-like"/>
</dbReference>
<evidence type="ECO:0000256" key="8">
    <source>
        <dbReference type="PROSITE-ProRule" id="PRU00782"/>
    </source>
</evidence>
<dbReference type="FunFam" id="2.30.30.360:FF:000001">
    <property type="entry name" value="Myosin heavy chain"/>
    <property type="match status" value="1"/>
</dbReference>
<feature type="domain" description="Myosin N-terminal SH3-like" evidence="10">
    <location>
        <begin position="30"/>
        <end position="79"/>
    </location>
</feature>
<keyword evidence="4" id="KW-0175">Coiled coil</keyword>
<dbReference type="Gene3D" id="1.20.120.720">
    <property type="entry name" value="Myosin VI head, motor domain, U50 subdomain"/>
    <property type="match status" value="1"/>
</dbReference>
<dbReference type="InterPro" id="IPR036961">
    <property type="entry name" value="Kinesin_motor_dom_sf"/>
</dbReference>
<dbReference type="InterPro" id="IPR027417">
    <property type="entry name" value="P-loop_NTPase"/>
</dbReference>
<dbReference type="SUPFAM" id="SSF52540">
    <property type="entry name" value="P-loop containing nucleoside triphosphate hydrolases"/>
    <property type="match status" value="1"/>
</dbReference>
<dbReference type="GO" id="GO:0003012">
    <property type="term" value="P:muscle system process"/>
    <property type="evidence" value="ECO:0007669"/>
    <property type="project" value="UniProtKB-ARBA"/>
</dbReference>
<evidence type="ECO:0000313" key="12">
    <source>
        <dbReference type="Proteomes" id="UP000579904"/>
    </source>
</evidence>
<accession>A0A7L3NJG0</accession>
<dbReference type="SMART" id="SM00242">
    <property type="entry name" value="MYSc"/>
    <property type="match status" value="1"/>
</dbReference>
<gene>
    <name evidence="11" type="primary">Myh13</name>
    <name evidence="11" type="ORF">OREMEL_R01651</name>
</gene>
<feature type="non-terminal residue" evidence="11">
    <location>
        <position position="435"/>
    </location>
</feature>
<evidence type="ECO:0000256" key="1">
    <source>
        <dbReference type="ARBA" id="ARBA00008314"/>
    </source>
</evidence>
<dbReference type="PANTHER" id="PTHR13140:SF857">
    <property type="entry name" value="MYOSIN-11"/>
    <property type="match status" value="1"/>
</dbReference>
<dbReference type="GO" id="GO:0005524">
    <property type="term" value="F:ATP binding"/>
    <property type="evidence" value="ECO:0007669"/>
    <property type="project" value="UniProtKB-UniRule"/>
</dbReference>
<dbReference type="Proteomes" id="UP000579904">
    <property type="component" value="Unassembled WGS sequence"/>
</dbReference>
<dbReference type="Pfam" id="PF00063">
    <property type="entry name" value="Myosin_head"/>
    <property type="match status" value="1"/>
</dbReference>
<dbReference type="GO" id="GO:0016020">
    <property type="term" value="C:membrane"/>
    <property type="evidence" value="ECO:0007669"/>
    <property type="project" value="TreeGrafter"/>
</dbReference>
<dbReference type="GO" id="GO:0016459">
    <property type="term" value="C:myosin complex"/>
    <property type="evidence" value="ECO:0007669"/>
    <property type="project" value="UniProtKB-KW"/>
</dbReference>
<keyword evidence="7 8" id="KW-0009">Actin-binding</keyword>
<dbReference type="GO" id="GO:0005737">
    <property type="term" value="C:cytoplasm"/>
    <property type="evidence" value="ECO:0007669"/>
    <property type="project" value="TreeGrafter"/>
</dbReference>
<dbReference type="PRINTS" id="PR00193">
    <property type="entry name" value="MYOSINHEAVY"/>
</dbReference>
<dbReference type="FunFam" id="1.10.10.820:FF:000001">
    <property type="entry name" value="Myosin heavy chain"/>
    <property type="match status" value="1"/>
</dbReference>
<comment type="caution">
    <text evidence="11">The sequence shown here is derived from an EMBL/GenBank/DDBJ whole genome shotgun (WGS) entry which is preliminary data.</text>
</comment>
<feature type="binding site" evidence="8">
    <location>
        <begin position="135"/>
        <end position="142"/>
    </location>
    <ligand>
        <name>ATP</name>
        <dbReference type="ChEBI" id="CHEBI:30616"/>
    </ligand>
</feature>
<reference evidence="11 12" key="1">
    <citation type="submission" date="2019-09" db="EMBL/GenBank/DDBJ databases">
        <title>Bird 10,000 Genomes (B10K) Project - Family phase.</title>
        <authorList>
            <person name="Zhang G."/>
        </authorList>
    </citation>
    <scope>NUCLEOTIDE SEQUENCE [LARGE SCALE GENOMIC DNA]</scope>
    <source>
        <strain evidence="11">OUT-0002</strain>
    </source>
</reference>
<dbReference type="InterPro" id="IPR008989">
    <property type="entry name" value="Myosin_S1_N"/>
</dbReference>
<dbReference type="PROSITE" id="PS51844">
    <property type="entry name" value="SH3_LIKE"/>
    <property type="match status" value="1"/>
</dbReference>
<feature type="non-terminal residue" evidence="11">
    <location>
        <position position="1"/>
    </location>
</feature>
<keyword evidence="12" id="KW-1185">Reference proteome</keyword>
<evidence type="ECO:0000259" key="9">
    <source>
        <dbReference type="PROSITE" id="PS51456"/>
    </source>
</evidence>
<proteinExistence type="inferred from homology"/>
<comment type="similarity">
    <text evidence="1 8">Belongs to the TRAFAC class myosin-kinesin ATPase superfamily. Myosin family.</text>
</comment>
<dbReference type="GO" id="GO:0007015">
    <property type="term" value="P:actin filament organization"/>
    <property type="evidence" value="ECO:0007669"/>
    <property type="project" value="TreeGrafter"/>
</dbReference>
<dbReference type="PANTHER" id="PTHR13140">
    <property type="entry name" value="MYOSIN"/>
    <property type="match status" value="1"/>
</dbReference>
<evidence type="ECO:0000256" key="2">
    <source>
        <dbReference type="ARBA" id="ARBA00022741"/>
    </source>
</evidence>
<keyword evidence="2 8" id="KW-0547">Nucleotide-binding</keyword>
<evidence type="ECO:0000256" key="5">
    <source>
        <dbReference type="ARBA" id="ARBA00023123"/>
    </source>
</evidence>